<evidence type="ECO:0000256" key="10">
    <source>
        <dbReference type="ARBA" id="ARBA00023237"/>
    </source>
</evidence>
<evidence type="ECO:0000256" key="1">
    <source>
        <dbReference type="ARBA" id="ARBA00004571"/>
    </source>
</evidence>
<keyword evidence="8" id="KW-0626">Porin</keyword>
<keyword evidence="9" id="KW-0472">Membrane</keyword>
<keyword evidence="7" id="KW-0406">Ion transport</keyword>
<dbReference type="Pfam" id="PF13609">
    <property type="entry name" value="Porin_4"/>
    <property type="match status" value="1"/>
</dbReference>
<evidence type="ECO:0000256" key="9">
    <source>
        <dbReference type="ARBA" id="ARBA00023136"/>
    </source>
</evidence>
<proteinExistence type="predicted"/>
<evidence type="ECO:0000256" key="11">
    <source>
        <dbReference type="SAM" id="SignalP"/>
    </source>
</evidence>
<name>A0A2Z6IEH4_9BURK</name>
<evidence type="ECO:0000313" key="14">
    <source>
        <dbReference type="Proteomes" id="UP000271003"/>
    </source>
</evidence>
<gene>
    <name evidence="13" type="ORF">SUTMEG_09870</name>
</gene>
<keyword evidence="4" id="KW-1134">Transmembrane beta strand</keyword>
<feature type="domain" description="Porin" evidence="12">
    <location>
        <begin position="23"/>
        <end position="361"/>
    </location>
</feature>
<dbReference type="KEGG" id="sutt:SUTMEG_09870"/>
<dbReference type="GO" id="GO:0006811">
    <property type="term" value="P:monoatomic ion transport"/>
    <property type="evidence" value="ECO:0007669"/>
    <property type="project" value="UniProtKB-KW"/>
</dbReference>
<dbReference type="EMBL" id="AP018786">
    <property type="protein sequence ID" value="BBF23096.1"/>
    <property type="molecule type" value="Genomic_DNA"/>
</dbReference>
<keyword evidence="5" id="KW-0812">Transmembrane</keyword>
<evidence type="ECO:0000256" key="5">
    <source>
        <dbReference type="ARBA" id="ARBA00022692"/>
    </source>
</evidence>
<dbReference type="Proteomes" id="UP000271003">
    <property type="component" value="Chromosome"/>
</dbReference>
<dbReference type="InterPro" id="IPR050298">
    <property type="entry name" value="Gram-neg_bact_OMP"/>
</dbReference>
<reference evidence="13 14" key="1">
    <citation type="journal article" date="2018" name="Int. J. Syst. Evol. Microbiol.">
        <title>Mesosutterella multiformis gen. nov., sp. nov., a member of the family Sutterellaceae and Sutterella megalosphaeroides sp. nov., isolated from human faeces.</title>
        <authorList>
            <person name="Sakamoto M."/>
            <person name="Ikeyama N."/>
            <person name="Kunihiro T."/>
            <person name="Iino T."/>
            <person name="Yuki M."/>
            <person name="Ohkuma M."/>
        </authorList>
    </citation>
    <scope>NUCLEOTIDE SEQUENCE [LARGE SCALE GENOMIC DNA]</scope>
    <source>
        <strain evidence="13 14">6FBBBH3</strain>
    </source>
</reference>
<evidence type="ECO:0000256" key="7">
    <source>
        <dbReference type="ARBA" id="ARBA00023065"/>
    </source>
</evidence>
<dbReference type="PANTHER" id="PTHR34501">
    <property type="entry name" value="PROTEIN YDDL-RELATED"/>
    <property type="match status" value="1"/>
</dbReference>
<evidence type="ECO:0000313" key="13">
    <source>
        <dbReference type="EMBL" id="BBF23096.1"/>
    </source>
</evidence>
<protein>
    <submittedName>
        <fullName evidence="13">Porin</fullName>
    </submittedName>
</protein>
<dbReference type="Gene3D" id="2.40.160.10">
    <property type="entry name" value="Porin"/>
    <property type="match status" value="1"/>
</dbReference>
<evidence type="ECO:0000259" key="12">
    <source>
        <dbReference type="Pfam" id="PF13609"/>
    </source>
</evidence>
<dbReference type="SUPFAM" id="SSF56935">
    <property type="entry name" value="Porins"/>
    <property type="match status" value="1"/>
</dbReference>
<dbReference type="AlphaFoldDB" id="A0A2Z6IEH4"/>
<evidence type="ECO:0000256" key="4">
    <source>
        <dbReference type="ARBA" id="ARBA00022452"/>
    </source>
</evidence>
<evidence type="ECO:0000256" key="3">
    <source>
        <dbReference type="ARBA" id="ARBA00022448"/>
    </source>
</evidence>
<feature type="signal peptide" evidence="11">
    <location>
        <begin position="1"/>
        <end position="36"/>
    </location>
</feature>
<evidence type="ECO:0000256" key="6">
    <source>
        <dbReference type="ARBA" id="ARBA00022729"/>
    </source>
</evidence>
<comment type="subcellular location">
    <subcellularLocation>
        <location evidence="1">Cell outer membrane</location>
        <topology evidence="1">Multi-pass membrane protein</topology>
    </subcellularLocation>
</comment>
<dbReference type="GO" id="GO:0046930">
    <property type="term" value="C:pore complex"/>
    <property type="evidence" value="ECO:0007669"/>
    <property type="project" value="UniProtKB-KW"/>
</dbReference>
<keyword evidence="10" id="KW-0998">Cell outer membrane</keyword>
<keyword evidence="3" id="KW-0813">Transport</keyword>
<feature type="chain" id="PRO_5016277588" evidence="11">
    <location>
        <begin position="37"/>
        <end position="392"/>
    </location>
</feature>
<dbReference type="PANTHER" id="PTHR34501:SF9">
    <property type="entry name" value="MAJOR OUTER MEMBRANE PROTEIN P.IA"/>
    <property type="match status" value="1"/>
</dbReference>
<dbReference type="GO" id="GO:0009279">
    <property type="term" value="C:cell outer membrane"/>
    <property type="evidence" value="ECO:0007669"/>
    <property type="project" value="UniProtKB-SubCell"/>
</dbReference>
<comment type="subunit">
    <text evidence="2">Homotrimer.</text>
</comment>
<keyword evidence="14" id="KW-1185">Reference proteome</keyword>
<dbReference type="InterPro" id="IPR033900">
    <property type="entry name" value="Gram_neg_porin_domain"/>
</dbReference>
<dbReference type="InterPro" id="IPR023614">
    <property type="entry name" value="Porin_dom_sf"/>
</dbReference>
<dbReference type="CDD" id="cd00342">
    <property type="entry name" value="gram_neg_porins"/>
    <property type="match status" value="1"/>
</dbReference>
<sequence>MHLLSSIPISITVPMQIHRILVAATATALASASALAADLTVYGVVNTGLSYTHAETSVSESTDTFELDSGNYLGNRFGLKGEETISPDLKAGFILENGFSADTGSLSDGGRMFGREASLYLTNETFGTLRFGRLTVMTASTGSSGLMAGKFSALSTGWGVVWGHNAVFTGKFGRMDNMIMYSSPKFAGLQLHAQYSSGIDQATEKTVEENSGSSTRYMGLGLQYFNGPFSTIEVVDSHRYADTSEDPGVTANGSVAYDFGVAKFFLTGQYFRDMRYLGKAAVDAEVSAANVFGNNVAKDGFALNVGATAPVAGGKLYGAIGWMDAENAKNSDASMRRLTLSAGYDFNLSKRTVVYAGAGYMLDMYDEFGTNVRASNDDAAKYGVTFGLSHRF</sequence>
<evidence type="ECO:0000256" key="2">
    <source>
        <dbReference type="ARBA" id="ARBA00011233"/>
    </source>
</evidence>
<organism evidence="13 14">
    <name type="scientific">Sutterella megalosphaeroides</name>
    <dbReference type="NCBI Taxonomy" id="2494234"/>
    <lineage>
        <taxon>Bacteria</taxon>
        <taxon>Pseudomonadati</taxon>
        <taxon>Pseudomonadota</taxon>
        <taxon>Betaproteobacteria</taxon>
        <taxon>Burkholderiales</taxon>
        <taxon>Sutterellaceae</taxon>
        <taxon>Sutterella</taxon>
    </lineage>
</organism>
<keyword evidence="6 11" id="KW-0732">Signal</keyword>
<evidence type="ECO:0000256" key="8">
    <source>
        <dbReference type="ARBA" id="ARBA00023114"/>
    </source>
</evidence>
<dbReference type="GO" id="GO:0015288">
    <property type="term" value="F:porin activity"/>
    <property type="evidence" value="ECO:0007669"/>
    <property type="project" value="UniProtKB-KW"/>
</dbReference>
<accession>A0A2Z6IEH4</accession>